<evidence type="ECO:0000313" key="8">
    <source>
        <dbReference type="EMBL" id="EFJ36013.1"/>
    </source>
</evidence>
<dbReference type="InterPro" id="IPR034294">
    <property type="entry name" value="Aquaporin_transptr"/>
</dbReference>
<organism evidence="9">
    <name type="scientific">Selaginella moellendorffii</name>
    <name type="common">Spikemoss</name>
    <dbReference type="NCBI Taxonomy" id="88036"/>
    <lineage>
        <taxon>Eukaryota</taxon>
        <taxon>Viridiplantae</taxon>
        <taxon>Streptophyta</taxon>
        <taxon>Embryophyta</taxon>
        <taxon>Tracheophyta</taxon>
        <taxon>Lycopodiopsida</taxon>
        <taxon>Selaginellales</taxon>
        <taxon>Selaginellaceae</taxon>
        <taxon>Selaginella</taxon>
    </lineage>
</organism>
<gene>
    <name evidence="8" type="ORF">SELMODRAFT_165578</name>
</gene>
<dbReference type="HOGENOM" id="CLU_020019_3_1_1"/>
<dbReference type="GO" id="GO:0015267">
    <property type="term" value="F:channel activity"/>
    <property type="evidence" value="ECO:0007669"/>
    <property type="project" value="InterPro"/>
</dbReference>
<evidence type="ECO:0000256" key="2">
    <source>
        <dbReference type="ARBA" id="ARBA00022448"/>
    </source>
</evidence>
<dbReference type="OMA" id="YKDSITH"/>
<accession>D8QV90</accession>
<dbReference type="Pfam" id="PF00230">
    <property type="entry name" value="MIP"/>
    <property type="match status" value="1"/>
</dbReference>
<feature type="transmembrane region" description="Helical" evidence="7">
    <location>
        <begin position="207"/>
        <end position="226"/>
    </location>
</feature>
<dbReference type="GO" id="GO:0016020">
    <property type="term" value="C:membrane"/>
    <property type="evidence" value="ECO:0007669"/>
    <property type="project" value="UniProtKB-SubCell"/>
</dbReference>
<comment type="subcellular location">
    <subcellularLocation>
        <location evidence="1">Membrane</location>
        <topology evidence="1">Multi-pass membrane protein</topology>
    </subcellularLocation>
</comment>
<dbReference type="STRING" id="88036.D8QV90"/>
<feature type="transmembrane region" description="Helical" evidence="7">
    <location>
        <begin position="136"/>
        <end position="157"/>
    </location>
</feature>
<dbReference type="PANTHER" id="PTHR45724:SF13">
    <property type="entry name" value="AQUAPORIN NIP1-1-RELATED"/>
    <property type="match status" value="1"/>
</dbReference>
<keyword evidence="2 6" id="KW-0813">Transport</keyword>
<evidence type="ECO:0000256" key="4">
    <source>
        <dbReference type="ARBA" id="ARBA00022989"/>
    </source>
</evidence>
<dbReference type="PROSITE" id="PS00221">
    <property type="entry name" value="MIP"/>
    <property type="match status" value="1"/>
</dbReference>
<protein>
    <submittedName>
        <fullName evidence="8">Uncharacterized protein</fullName>
    </submittedName>
</protein>
<sequence length="284" mass="29228">MAAAAAGMNDFQLSEIRVTPAPSIALPGNGHQIHHQASPPAASRGCFPVAIVPKSTLFQKIGAEVISTFILVFAGCGAAMVDAKYKDSITHLGVSAAFGLVVMIMVYAVGHISGAHMNPAVTLAFATVRHFPWQQVPAYIGAQITAAITAAFALRLIISPVANIGATIPAGSDLQSFYLEAIITYILMFVVSAVATDARAIGELAGLAIGATVGLNAIFAGPISGASMNPARSLGPAIAANNYSGLWVYIVGPTVGALAGACSYNMIRLPVKPDELPRAASFKR</sequence>
<feature type="transmembrane region" description="Helical" evidence="7">
    <location>
        <begin position="61"/>
        <end position="81"/>
    </location>
</feature>
<dbReference type="InterPro" id="IPR022357">
    <property type="entry name" value="MIP_CS"/>
</dbReference>
<dbReference type="InterPro" id="IPR023271">
    <property type="entry name" value="Aquaporin-like"/>
</dbReference>
<feature type="transmembrane region" description="Helical" evidence="7">
    <location>
        <begin position="177"/>
        <end position="195"/>
    </location>
</feature>
<comment type="similarity">
    <text evidence="6">Belongs to the MIP/aquaporin (TC 1.A.8) family.</text>
</comment>
<dbReference type="InterPro" id="IPR000425">
    <property type="entry name" value="MIP"/>
</dbReference>
<keyword evidence="5 7" id="KW-0472">Membrane</keyword>
<dbReference type="SUPFAM" id="SSF81338">
    <property type="entry name" value="Aquaporin-like"/>
    <property type="match status" value="1"/>
</dbReference>
<evidence type="ECO:0000256" key="5">
    <source>
        <dbReference type="ARBA" id="ARBA00023136"/>
    </source>
</evidence>
<dbReference type="PANTHER" id="PTHR45724">
    <property type="entry name" value="AQUAPORIN NIP2-1"/>
    <property type="match status" value="1"/>
</dbReference>
<dbReference type="PRINTS" id="PR00783">
    <property type="entry name" value="MINTRINSICP"/>
</dbReference>
<evidence type="ECO:0000313" key="9">
    <source>
        <dbReference type="Proteomes" id="UP000001514"/>
    </source>
</evidence>
<reference evidence="8 9" key="1">
    <citation type="journal article" date="2011" name="Science">
        <title>The Selaginella genome identifies genetic changes associated with the evolution of vascular plants.</title>
        <authorList>
            <person name="Banks J.A."/>
            <person name="Nishiyama T."/>
            <person name="Hasebe M."/>
            <person name="Bowman J.L."/>
            <person name="Gribskov M."/>
            <person name="dePamphilis C."/>
            <person name="Albert V.A."/>
            <person name="Aono N."/>
            <person name="Aoyama T."/>
            <person name="Ambrose B.A."/>
            <person name="Ashton N.W."/>
            <person name="Axtell M.J."/>
            <person name="Barker E."/>
            <person name="Barker M.S."/>
            <person name="Bennetzen J.L."/>
            <person name="Bonawitz N.D."/>
            <person name="Chapple C."/>
            <person name="Cheng C."/>
            <person name="Correa L.G."/>
            <person name="Dacre M."/>
            <person name="DeBarry J."/>
            <person name="Dreyer I."/>
            <person name="Elias M."/>
            <person name="Engstrom E.M."/>
            <person name="Estelle M."/>
            <person name="Feng L."/>
            <person name="Finet C."/>
            <person name="Floyd S.K."/>
            <person name="Frommer W.B."/>
            <person name="Fujita T."/>
            <person name="Gramzow L."/>
            <person name="Gutensohn M."/>
            <person name="Harholt J."/>
            <person name="Hattori M."/>
            <person name="Heyl A."/>
            <person name="Hirai T."/>
            <person name="Hiwatashi Y."/>
            <person name="Ishikawa M."/>
            <person name="Iwata M."/>
            <person name="Karol K.G."/>
            <person name="Koehler B."/>
            <person name="Kolukisaoglu U."/>
            <person name="Kubo M."/>
            <person name="Kurata T."/>
            <person name="Lalonde S."/>
            <person name="Li K."/>
            <person name="Li Y."/>
            <person name="Litt A."/>
            <person name="Lyons E."/>
            <person name="Manning G."/>
            <person name="Maruyama T."/>
            <person name="Michael T.P."/>
            <person name="Mikami K."/>
            <person name="Miyazaki S."/>
            <person name="Morinaga S."/>
            <person name="Murata T."/>
            <person name="Mueller-Roeber B."/>
            <person name="Nelson D.R."/>
            <person name="Obara M."/>
            <person name="Oguri Y."/>
            <person name="Olmstead R.G."/>
            <person name="Onodera N."/>
            <person name="Petersen B.L."/>
            <person name="Pils B."/>
            <person name="Prigge M."/>
            <person name="Rensing S.A."/>
            <person name="Riano-Pachon D.M."/>
            <person name="Roberts A.W."/>
            <person name="Sato Y."/>
            <person name="Scheller H.V."/>
            <person name="Schulz B."/>
            <person name="Schulz C."/>
            <person name="Shakirov E.V."/>
            <person name="Shibagaki N."/>
            <person name="Shinohara N."/>
            <person name="Shippen D.E."/>
            <person name="Soerensen I."/>
            <person name="Sotooka R."/>
            <person name="Sugimoto N."/>
            <person name="Sugita M."/>
            <person name="Sumikawa N."/>
            <person name="Tanurdzic M."/>
            <person name="Theissen G."/>
            <person name="Ulvskov P."/>
            <person name="Wakazuki S."/>
            <person name="Weng J.K."/>
            <person name="Willats W.W."/>
            <person name="Wipf D."/>
            <person name="Wolf P.G."/>
            <person name="Yang L."/>
            <person name="Zimmer A.D."/>
            <person name="Zhu Q."/>
            <person name="Mitros T."/>
            <person name="Hellsten U."/>
            <person name="Loque D."/>
            <person name="Otillar R."/>
            <person name="Salamov A."/>
            <person name="Schmutz J."/>
            <person name="Shapiro H."/>
            <person name="Lindquist E."/>
            <person name="Lucas S."/>
            <person name="Rokhsar D."/>
            <person name="Grigoriev I.V."/>
        </authorList>
    </citation>
    <scope>NUCLEOTIDE SEQUENCE [LARGE SCALE GENOMIC DNA]</scope>
</reference>
<dbReference type="SMR" id="D8QV90"/>
<feature type="transmembrane region" description="Helical" evidence="7">
    <location>
        <begin position="93"/>
        <end position="115"/>
    </location>
</feature>
<evidence type="ECO:0000256" key="1">
    <source>
        <dbReference type="ARBA" id="ARBA00004141"/>
    </source>
</evidence>
<keyword evidence="4 7" id="KW-1133">Transmembrane helix</keyword>
<keyword evidence="9" id="KW-1185">Reference proteome</keyword>
<keyword evidence="3 6" id="KW-0812">Transmembrane</keyword>
<evidence type="ECO:0000256" key="3">
    <source>
        <dbReference type="ARBA" id="ARBA00022692"/>
    </source>
</evidence>
<evidence type="ECO:0000256" key="7">
    <source>
        <dbReference type="SAM" id="Phobius"/>
    </source>
</evidence>
<evidence type="ECO:0000256" key="6">
    <source>
        <dbReference type="RuleBase" id="RU000477"/>
    </source>
</evidence>
<dbReference type="OrthoDB" id="3222at2759"/>
<dbReference type="Gramene" id="EFJ36013">
    <property type="protein sequence ID" value="EFJ36013"/>
    <property type="gene ID" value="SELMODRAFT_165578"/>
</dbReference>
<dbReference type="eggNOG" id="KOG0223">
    <property type="taxonomic scope" value="Eukaryota"/>
</dbReference>
<dbReference type="Proteomes" id="UP000001514">
    <property type="component" value="Unassembled WGS sequence"/>
</dbReference>
<feature type="transmembrane region" description="Helical" evidence="7">
    <location>
        <begin position="246"/>
        <end position="267"/>
    </location>
</feature>
<dbReference type="AlphaFoldDB" id="D8QV90"/>
<name>D8QV90_SELML</name>
<dbReference type="KEGG" id="smo:SELMODRAFT_165578"/>
<dbReference type="EMBL" id="GL377567">
    <property type="protein sequence ID" value="EFJ36013.1"/>
    <property type="molecule type" value="Genomic_DNA"/>
</dbReference>
<dbReference type="InParanoid" id="D8QV90"/>
<dbReference type="NCBIfam" id="TIGR00861">
    <property type="entry name" value="MIP"/>
    <property type="match status" value="1"/>
</dbReference>
<proteinExistence type="inferred from homology"/>
<dbReference type="Gene3D" id="1.20.1080.10">
    <property type="entry name" value="Glycerol uptake facilitator protein"/>
    <property type="match status" value="1"/>
</dbReference>